<dbReference type="EMBL" id="RRZK01000007">
    <property type="protein sequence ID" value="TDB66686.1"/>
    <property type="molecule type" value="Genomic_DNA"/>
</dbReference>
<feature type="domain" description="Teneurin-like YD-shell" evidence="2">
    <location>
        <begin position="10"/>
        <end position="147"/>
    </location>
</feature>
<keyword evidence="4" id="KW-1185">Reference proteome</keyword>
<name>A0A1H2PEB0_PSEVA</name>
<reference evidence="4" key="1">
    <citation type="journal article" date="2019" name="bioRxiv">
        <title>Bacterially produced spermidine induces plant systemic susceptibility to pathogens.</title>
        <authorList>
            <person name="Melnyk R.A."/>
            <person name="Beskrovnaya P.A."/>
            <person name="Liu Z."/>
            <person name="Song Y."/>
            <person name="Haney C.H."/>
        </authorList>
    </citation>
    <scope>NUCLEOTIDE SEQUENCE [LARGE SCALE GENOMIC DNA]</scope>
    <source>
        <strain evidence="4">Dha-51</strain>
    </source>
</reference>
<comment type="caution">
    <text evidence="3">The sequence shown here is derived from an EMBL/GenBank/DDBJ whole genome shotgun (WGS) entry which is preliminary data.</text>
</comment>
<protein>
    <submittedName>
        <fullName evidence="3">RHS repeat-associated core domain-containing protein</fullName>
    </submittedName>
</protein>
<sequence length="256" mass="29125">MLANAQYVLCRYYYDPLDRLIGTNPTNNDRLQRFYCRSRLVTEIQGRVQHSIFQQGDQLLTQKSRQDDSDESSILATDQMRSVLQVVKASGINPIVYAPYGYRSTDGSLLSLLGFNGEQADSFTGFYLLGNGYRAFNPVLKRFNSPDNMSPFGAGGINSYAYCSGDPVNRYDDNGHWPKFLKSLFNAFKKSPSTSPSPVSSPNITRKFTLYENFYARAGDEKMNVLAFKSYRKNPKHVNRRFKLPPKEIKSPKDLE</sequence>
<dbReference type="InterPro" id="IPR056823">
    <property type="entry name" value="TEN-like_YD-shell"/>
</dbReference>
<dbReference type="OrthoDB" id="7033486at2"/>
<keyword evidence="1" id="KW-0677">Repeat</keyword>
<dbReference type="InterPro" id="IPR022385">
    <property type="entry name" value="Rhs_assc_core"/>
</dbReference>
<dbReference type="RefSeq" id="WP_093228163.1">
    <property type="nucleotide sequence ID" value="NZ_LT629803.1"/>
</dbReference>
<dbReference type="SUPFAM" id="SSF56399">
    <property type="entry name" value="ADP-ribosylation"/>
    <property type="match status" value="1"/>
</dbReference>
<organism evidence="3 4">
    <name type="scientific">Pseudomonas vancouverensis</name>
    <dbReference type="NCBI Taxonomy" id="95300"/>
    <lineage>
        <taxon>Bacteria</taxon>
        <taxon>Pseudomonadati</taxon>
        <taxon>Pseudomonadota</taxon>
        <taxon>Gammaproteobacteria</taxon>
        <taxon>Pseudomonadales</taxon>
        <taxon>Pseudomonadaceae</taxon>
        <taxon>Pseudomonas</taxon>
    </lineage>
</organism>
<dbReference type="Gene3D" id="2.180.10.10">
    <property type="entry name" value="RHS repeat-associated core"/>
    <property type="match status" value="1"/>
</dbReference>
<evidence type="ECO:0000313" key="4">
    <source>
        <dbReference type="Proteomes" id="UP000295254"/>
    </source>
</evidence>
<accession>A0A1H2PEB0</accession>
<gene>
    <name evidence="3" type="ORF">EIY72_07410</name>
</gene>
<dbReference type="Pfam" id="PF25023">
    <property type="entry name" value="TEN_YD-shell"/>
    <property type="match status" value="1"/>
</dbReference>
<evidence type="ECO:0000259" key="2">
    <source>
        <dbReference type="Pfam" id="PF25023"/>
    </source>
</evidence>
<dbReference type="STRING" id="95300.SAMN05216558_5064"/>
<proteinExistence type="predicted"/>
<evidence type="ECO:0000313" key="3">
    <source>
        <dbReference type="EMBL" id="TDB66686.1"/>
    </source>
</evidence>
<dbReference type="AlphaFoldDB" id="A0A1H2PEB0"/>
<dbReference type="NCBIfam" id="TIGR03696">
    <property type="entry name" value="Rhs_assc_core"/>
    <property type="match status" value="1"/>
</dbReference>
<dbReference type="Proteomes" id="UP000295254">
    <property type="component" value="Unassembled WGS sequence"/>
</dbReference>
<evidence type="ECO:0000256" key="1">
    <source>
        <dbReference type="ARBA" id="ARBA00022737"/>
    </source>
</evidence>